<dbReference type="InterPro" id="IPR037066">
    <property type="entry name" value="Plug_dom_sf"/>
</dbReference>
<keyword evidence="9 10" id="KW-0998">Cell outer membrane</keyword>
<dbReference type="GO" id="GO:0009279">
    <property type="term" value="C:cell outer membrane"/>
    <property type="evidence" value="ECO:0007669"/>
    <property type="project" value="UniProtKB-SubCell"/>
</dbReference>
<keyword evidence="4 10" id="KW-1134">Transmembrane beta strand</keyword>
<comment type="subcellular location">
    <subcellularLocation>
        <location evidence="1 10">Cell outer membrane</location>
        <topology evidence="1 10">Multi-pass membrane protein</topology>
    </subcellularLocation>
</comment>
<feature type="signal peptide" evidence="12">
    <location>
        <begin position="1"/>
        <end position="25"/>
    </location>
</feature>
<evidence type="ECO:0000313" key="16">
    <source>
        <dbReference type="Proteomes" id="UP000218327"/>
    </source>
</evidence>
<evidence type="ECO:0000256" key="12">
    <source>
        <dbReference type="SAM" id="SignalP"/>
    </source>
</evidence>
<dbReference type="AlphaFoldDB" id="A0A2A5AWZ3"/>
<dbReference type="GO" id="GO:0015891">
    <property type="term" value="P:siderophore transport"/>
    <property type="evidence" value="ECO:0007669"/>
    <property type="project" value="InterPro"/>
</dbReference>
<evidence type="ECO:0000256" key="7">
    <source>
        <dbReference type="ARBA" id="ARBA00023136"/>
    </source>
</evidence>
<sequence length="706" mass="78629">MKSTSVAVFAVTSVIVSTLPQTILAADTEPSYIEEIIIKAIRDDRQSRGATGLDLSNYETPQSLTILDAESLVDFALDDINSVLQMTTGVNVDATETDRTYYNSRGFDITSMHVDSSGIPFGTLIVGDLDTAIYEKVEVIRGSNGLITGLGNPSGTVNYVRKRPSNEFDINTIMTIGRWNDNRIVADVSTPLTESGRWAMRLVGVHQDKNSWLDHYSNKRKVGSIVVDGQLGDTVTLAMGYTYQDNDSDGVLWGAAPIIYTDGTRANFDVSTSTAMNWTYWNTLTETAFVEVGWQIADNWDFTSTLTQTDYEENSELFYAYWNTGLEADTGLGLFGYPGKYDGTQETLIWDAALQGSFKAWGQQHQLNLGLSLADSESGTMDSAALTGFDEMPAFPGWQGNEVLRPTWDEPFAAAQDDMSLNRLYGSLLLSLTERLKIILGMSMVEHENKGVSWGVSTDSDEDGGSPYLGLTWELFDTVNLYASYSDIYQPQYYLNDSLQPLGSAEGKSYEFGLKKQFNNNLLASVAIFRTEQNNLQEFVEYSDGDGVDDTDFSDDFNYSIYRGINVEADGVELEVAGNVSDDLRVQAGYTYLKMEDPNGDEARTFIPRRSFKVLAAWNPSWQAKLGLGLSFRWQDDVHFDSAFGRISQDSYAVMGGYVSYEISDSMSLSLNLDNINNEKYLSSVKYEQSYYAEPRSYSLSINWDY</sequence>
<dbReference type="EMBL" id="NVVJ01000040">
    <property type="protein sequence ID" value="PCJ23366.1"/>
    <property type="molecule type" value="Genomic_DNA"/>
</dbReference>
<dbReference type="PROSITE" id="PS52016">
    <property type="entry name" value="TONB_DEPENDENT_REC_3"/>
    <property type="match status" value="1"/>
</dbReference>
<evidence type="ECO:0000256" key="3">
    <source>
        <dbReference type="ARBA" id="ARBA00022448"/>
    </source>
</evidence>
<gene>
    <name evidence="15" type="ORF">COA96_11965</name>
</gene>
<dbReference type="InterPro" id="IPR039426">
    <property type="entry name" value="TonB-dep_rcpt-like"/>
</dbReference>
<keyword evidence="7 10" id="KW-0472">Membrane</keyword>
<evidence type="ECO:0000259" key="13">
    <source>
        <dbReference type="Pfam" id="PF00593"/>
    </source>
</evidence>
<dbReference type="SUPFAM" id="SSF56935">
    <property type="entry name" value="Porins"/>
    <property type="match status" value="1"/>
</dbReference>
<dbReference type="Proteomes" id="UP000218327">
    <property type="component" value="Unassembled WGS sequence"/>
</dbReference>
<evidence type="ECO:0000256" key="6">
    <source>
        <dbReference type="ARBA" id="ARBA00023077"/>
    </source>
</evidence>
<keyword evidence="5 10" id="KW-0812">Transmembrane</keyword>
<reference evidence="16" key="1">
    <citation type="submission" date="2017-08" db="EMBL/GenBank/DDBJ databases">
        <title>A dynamic microbial community with high functional redundancy inhabits the cold, oxic subseafloor aquifer.</title>
        <authorList>
            <person name="Tully B.J."/>
            <person name="Wheat C.G."/>
            <person name="Glazer B.T."/>
            <person name="Huber J.A."/>
        </authorList>
    </citation>
    <scope>NUCLEOTIDE SEQUENCE [LARGE SCALE GENOMIC DNA]</scope>
</reference>
<dbReference type="InterPro" id="IPR000531">
    <property type="entry name" value="Beta-barrel_TonB"/>
</dbReference>
<evidence type="ECO:0000259" key="14">
    <source>
        <dbReference type="Pfam" id="PF07715"/>
    </source>
</evidence>
<evidence type="ECO:0000313" key="15">
    <source>
        <dbReference type="EMBL" id="PCJ23366.1"/>
    </source>
</evidence>
<organism evidence="15 16">
    <name type="scientific">SAR86 cluster bacterium</name>
    <dbReference type="NCBI Taxonomy" id="2030880"/>
    <lineage>
        <taxon>Bacteria</taxon>
        <taxon>Pseudomonadati</taxon>
        <taxon>Pseudomonadota</taxon>
        <taxon>Gammaproteobacteria</taxon>
        <taxon>SAR86 cluster</taxon>
    </lineage>
</organism>
<feature type="domain" description="TonB-dependent receptor plug" evidence="14">
    <location>
        <begin position="58"/>
        <end position="156"/>
    </location>
</feature>
<comment type="caution">
    <text evidence="15">The sequence shown here is derived from an EMBL/GenBank/DDBJ whole genome shotgun (WGS) entry which is preliminary data.</text>
</comment>
<keyword evidence="8 15" id="KW-0675">Receptor</keyword>
<dbReference type="PANTHER" id="PTHR32552:SF74">
    <property type="entry name" value="HYDROXAMATE SIDEROPHORE RECEPTOR FHUE"/>
    <property type="match status" value="1"/>
</dbReference>
<accession>A0A2A5AWZ3</accession>
<proteinExistence type="inferred from homology"/>
<dbReference type="PANTHER" id="PTHR32552">
    <property type="entry name" value="FERRICHROME IRON RECEPTOR-RELATED"/>
    <property type="match status" value="1"/>
</dbReference>
<comment type="similarity">
    <text evidence="2 10 11">Belongs to the TonB-dependent receptor family.</text>
</comment>
<dbReference type="GO" id="GO:0038023">
    <property type="term" value="F:signaling receptor activity"/>
    <property type="evidence" value="ECO:0007669"/>
    <property type="project" value="InterPro"/>
</dbReference>
<feature type="domain" description="TonB-dependent receptor-like beta-barrel" evidence="13">
    <location>
        <begin position="242"/>
        <end position="676"/>
    </location>
</feature>
<protein>
    <submittedName>
        <fullName evidence="15">TonB-dependent siderophore receptor</fullName>
    </submittedName>
</protein>
<dbReference type="Pfam" id="PF07715">
    <property type="entry name" value="Plug"/>
    <property type="match status" value="1"/>
</dbReference>
<keyword evidence="3 10" id="KW-0813">Transport</keyword>
<name>A0A2A5AWZ3_9GAMM</name>
<dbReference type="NCBIfam" id="TIGR01783">
    <property type="entry name" value="TonB-siderophor"/>
    <property type="match status" value="1"/>
</dbReference>
<evidence type="ECO:0000256" key="4">
    <source>
        <dbReference type="ARBA" id="ARBA00022452"/>
    </source>
</evidence>
<dbReference type="Pfam" id="PF00593">
    <property type="entry name" value="TonB_dep_Rec_b-barrel"/>
    <property type="match status" value="1"/>
</dbReference>
<dbReference type="InterPro" id="IPR036942">
    <property type="entry name" value="Beta-barrel_TonB_sf"/>
</dbReference>
<evidence type="ECO:0000256" key="1">
    <source>
        <dbReference type="ARBA" id="ARBA00004571"/>
    </source>
</evidence>
<feature type="chain" id="PRO_5012246777" evidence="12">
    <location>
        <begin position="26"/>
        <end position="706"/>
    </location>
</feature>
<dbReference type="InterPro" id="IPR010105">
    <property type="entry name" value="TonB_sidphr_rcpt"/>
</dbReference>
<dbReference type="CDD" id="cd01347">
    <property type="entry name" value="ligand_gated_channel"/>
    <property type="match status" value="1"/>
</dbReference>
<evidence type="ECO:0000256" key="5">
    <source>
        <dbReference type="ARBA" id="ARBA00022692"/>
    </source>
</evidence>
<dbReference type="Gene3D" id="2.170.130.10">
    <property type="entry name" value="TonB-dependent receptor, plug domain"/>
    <property type="match status" value="1"/>
</dbReference>
<dbReference type="GO" id="GO:0015344">
    <property type="term" value="F:siderophore uptake transmembrane transporter activity"/>
    <property type="evidence" value="ECO:0007669"/>
    <property type="project" value="TreeGrafter"/>
</dbReference>
<dbReference type="Gene3D" id="2.40.170.20">
    <property type="entry name" value="TonB-dependent receptor, beta-barrel domain"/>
    <property type="match status" value="1"/>
</dbReference>
<keyword evidence="6 11" id="KW-0798">TonB box</keyword>
<evidence type="ECO:0000256" key="2">
    <source>
        <dbReference type="ARBA" id="ARBA00009810"/>
    </source>
</evidence>
<dbReference type="InterPro" id="IPR012910">
    <property type="entry name" value="Plug_dom"/>
</dbReference>
<evidence type="ECO:0000256" key="10">
    <source>
        <dbReference type="PROSITE-ProRule" id="PRU01360"/>
    </source>
</evidence>
<evidence type="ECO:0000256" key="8">
    <source>
        <dbReference type="ARBA" id="ARBA00023170"/>
    </source>
</evidence>
<evidence type="ECO:0000256" key="11">
    <source>
        <dbReference type="RuleBase" id="RU003357"/>
    </source>
</evidence>
<keyword evidence="12" id="KW-0732">Signal</keyword>
<evidence type="ECO:0000256" key="9">
    <source>
        <dbReference type="ARBA" id="ARBA00023237"/>
    </source>
</evidence>